<dbReference type="InterPro" id="IPR023635">
    <property type="entry name" value="Peptide_deformylase"/>
</dbReference>
<dbReference type="PRINTS" id="PR01576">
    <property type="entry name" value="PDEFORMYLASE"/>
</dbReference>
<protein>
    <recommendedName>
        <fullName evidence="2">Peptide deformylase</fullName>
        <shortName evidence="2">PDF</shortName>
        <ecNumber evidence="2">3.5.1.88</ecNumber>
    </recommendedName>
    <alternativeName>
        <fullName evidence="2">Polypeptide deformylase</fullName>
    </alternativeName>
</protein>
<dbReference type="NCBIfam" id="NF001159">
    <property type="entry name" value="PRK00150.1-3"/>
    <property type="match status" value="1"/>
</dbReference>
<evidence type="ECO:0000256" key="1">
    <source>
        <dbReference type="ARBA" id="ARBA00010759"/>
    </source>
</evidence>
<organism evidence="3 4">
    <name type="scientific">Sedimentisphaera salicampi</name>
    <dbReference type="NCBI Taxonomy" id="1941349"/>
    <lineage>
        <taxon>Bacteria</taxon>
        <taxon>Pseudomonadati</taxon>
        <taxon>Planctomycetota</taxon>
        <taxon>Phycisphaerae</taxon>
        <taxon>Sedimentisphaerales</taxon>
        <taxon>Sedimentisphaeraceae</taxon>
        <taxon>Sedimentisphaera</taxon>
    </lineage>
</organism>
<dbReference type="CDD" id="cd00487">
    <property type="entry name" value="Pep_deformylase"/>
    <property type="match status" value="1"/>
</dbReference>
<feature type="binding site" evidence="2">
    <location>
        <position position="130"/>
    </location>
    <ligand>
        <name>Fe cation</name>
        <dbReference type="ChEBI" id="CHEBI:24875"/>
    </ligand>
</feature>
<comment type="function">
    <text evidence="2">Removes the formyl group from the N-terminal Met of newly synthesized proteins. Requires at least a dipeptide for an efficient rate of reaction. N-terminal L-methionine is a prerequisite for activity but the enzyme has broad specificity at other positions.</text>
</comment>
<dbReference type="InterPro" id="IPR036821">
    <property type="entry name" value="Peptide_deformylase_sf"/>
</dbReference>
<feature type="binding site" evidence="2">
    <location>
        <position position="176"/>
    </location>
    <ligand>
        <name>Fe cation</name>
        <dbReference type="ChEBI" id="CHEBI:24875"/>
    </ligand>
</feature>
<dbReference type="KEGG" id="pbp:STSP1_02435"/>
<evidence type="ECO:0000313" key="4">
    <source>
        <dbReference type="Proteomes" id="UP000193334"/>
    </source>
</evidence>
<sequence length="213" mass="24318">MTAESWFYSLEIYSRNSRIRGSRFFTRFKLKIFDKIMIDLDKCRLTFWPEPVLLEKAKEVEKIDDNIRAFVDKMLDIMVESNGIGLAAPQANAGIRIFVVSLKADREKATVFINPELKLSGEVTGMEEGCLSVPGINPKIERPSKVSVTALNLDGERFTLQAEGLLAKCVQHENDHLNGKTIIERISRISKLRFRTQIEQLKEDLRSRQGSDE</sequence>
<gene>
    <name evidence="2 3" type="primary">def</name>
    <name evidence="3" type="ORF">STSP1_02435</name>
</gene>
<dbReference type="Gene3D" id="3.90.45.10">
    <property type="entry name" value="Peptide deformylase"/>
    <property type="match status" value="1"/>
</dbReference>
<dbReference type="GO" id="GO:0006412">
    <property type="term" value="P:translation"/>
    <property type="evidence" value="ECO:0007669"/>
    <property type="project" value="UniProtKB-UniRule"/>
</dbReference>
<evidence type="ECO:0000256" key="2">
    <source>
        <dbReference type="HAMAP-Rule" id="MF_00163"/>
    </source>
</evidence>
<dbReference type="HAMAP" id="MF_00163">
    <property type="entry name" value="Pep_deformylase"/>
    <property type="match status" value="1"/>
</dbReference>
<keyword evidence="2" id="KW-0408">Iron</keyword>
<proteinExistence type="inferred from homology"/>
<name>A0A1W6LQF5_9BACT</name>
<keyword evidence="2 3" id="KW-0378">Hydrolase</keyword>
<dbReference type="STRING" id="1941349.STSP1_02435"/>
<accession>A0A1W6LQF5</accession>
<dbReference type="EMBL" id="CP021023">
    <property type="protein sequence ID" value="ARN58009.1"/>
    <property type="molecule type" value="Genomic_DNA"/>
</dbReference>
<reference evidence="4" key="1">
    <citation type="submission" date="2017-04" db="EMBL/GenBank/DDBJ databases">
        <title>Comparative genomics and description of representatives of a novel lineage of planctomycetes thriving in anoxic sediments.</title>
        <authorList>
            <person name="Spring S."/>
            <person name="Bunk B."/>
            <person name="Sproer C."/>
        </authorList>
    </citation>
    <scope>NUCLEOTIDE SEQUENCE [LARGE SCALE GENOMIC DNA]</scope>
    <source>
        <strain evidence="4">ST-PulAB-D4</strain>
    </source>
</reference>
<evidence type="ECO:0000313" key="3">
    <source>
        <dbReference type="EMBL" id="ARN58009.1"/>
    </source>
</evidence>
<feature type="binding site" evidence="2">
    <location>
        <position position="172"/>
    </location>
    <ligand>
        <name>Fe cation</name>
        <dbReference type="ChEBI" id="CHEBI:24875"/>
    </ligand>
</feature>
<comment type="catalytic activity">
    <reaction evidence="2">
        <text>N-terminal N-formyl-L-methionyl-[peptide] + H2O = N-terminal L-methionyl-[peptide] + formate</text>
        <dbReference type="Rhea" id="RHEA:24420"/>
        <dbReference type="Rhea" id="RHEA-COMP:10639"/>
        <dbReference type="Rhea" id="RHEA-COMP:10640"/>
        <dbReference type="ChEBI" id="CHEBI:15377"/>
        <dbReference type="ChEBI" id="CHEBI:15740"/>
        <dbReference type="ChEBI" id="CHEBI:49298"/>
        <dbReference type="ChEBI" id="CHEBI:64731"/>
        <dbReference type="EC" id="3.5.1.88"/>
    </reaction>
</comment>
<dbReference type="Pfam" id="PF01327">
    <property type="entry name" value="Pep_deformylase"/>
    <property type="match status" value="1"/>
</dbReference>
<keyword evidence="2" id="KW-0479">Metal-binding</keyword>
<dbReference type="Proteomes" id="UP000193334">
    <property type="component" value="Chromosome"/>
</dbReference>
<keyword evidence="4" id="KW-1185">Reference proteome</keyword>
<dbReference type="AlphaFoldDB" id="A0A1W6LQF5"/>
<dbReference type="NCBIfam" id="TIGR00079">
    <property type="entry name" value="pept_deformyl"/>
    <property type="match status" value="1"/>
</dbReference>
<dbReference type="GO" id="GO:0046872">
    <property type="term" value="F:metal ion binding"/>
    <property type="evidence" value="ECO:0007669"/>
    <property type="project" value="UniProtKB-KW"/>
</dbReference>
<dbReference type="GO" id="GO:0042586">
    <property type="term" value="F:peptide deformylase activity"/>
    <property type="evidence" value="ECO:0007669"/>
    <property type="project" value="UniProtKB-UniRule"/>
</dbReference>
<comment type="similarity">
    <text evidence="1 2">Belongs to the polypeptide deformylase family.</text>
</comment>
<dbReference type="SUPFAM" id="SSF56420">
    <property type="entry name" value="Peptide deformylase"/>
    <property type="match status" value="1"/>
</dbReference>
<dbReference type="PANTHER" id="PTHR10458">
    <property type="entry name" value="PEPTIDE DEFORMYLASE"/>
    <property type="match status" value="1"/>
</dbReference>
<keyword evidence="2" id="KW-0648">Protein biosynthesis</keyword>
<dbReference type="EC" id="3.5.1.88" evidence="2"/>
<comment type="cofactor">
    <cofactor evidence="2">
        <name>Fe(2+)</name>
        <dbReference type="ChEBI" id="CHEBI:29033"/>
    </cofactor>
    <text evidence="2">Binds 1 Fe(2+) ion.</text>
</comment>
<feature type="active site" evidence="2">
    <location>
        <position position="173"/>
    </location>
</feature>
<dbReference type="PANTHER" id="PTHR10458:SF22">
    <property type="entry name" value="PEPTIDE DEFORMYLASE"/>
    <property type="match status" value="1"/>
</dbReference>